<dbReference type="SUPFAM" id="SSF51717">
    <property type="entry name" value="Dihydropteroate synthetase-like"/>
    <property type="match status" value="1"/>
</dbReference>
<gene>
    <name evidence="11" type="primary">folP</name>
    <name evidence="11" type="ORF">SNE35_19085</name>
</gene>
<accession>A0ABU5DLR0</accession>
<dbReference type="NCBIfam" id="TIGR01496">
    <property type="entry name" value="DHPS"/>
    <property type="match status" value="1"/>
</dbReference>
<dbReference type="CDD" id="cd00739">
    <property type="entry name" value="DHPS"/>
    <property type="match status" value="1"/>
</dbReference>
<dbReference type="Gene3D" id="3.20.20.20">
    <property type="entry name" value="Dihydropteroate synthase-like"/>
    <property type="match status" value="1"/>
</dbReference>
<dbReference type="GO" id="GO:0004156">
    <property type="term" value="F:dihydropteroate synthase activity"/>
    <property type="evidence" value="ECO:0007669"/>
    <property type="project" value="UniProtKB-EC"/>
</dbReference>
<dbReference type="Pfam" id="PF00809">
    <property type="entry name" value="Pterin_bind"/>
    <property type="match status" value="1"/>
</dbReference>
<reference evidence="11 12" key="1">
    <citation type="submission" date="2023-11" db="EMBL/GenBank/DDBJ databases">
        <title>Paucibacter sp. nov., isolated from fresh soil in Korea.</title>
        <authorList>
            <person name="Le N.T.T."/>
        </authorList>
    </citation>
    <scope>NUCLEOTIDE SEQUENCE [LARGE SCALE GENOMIC DNA]</scope>
    <source>
        <strain evidence="11 12">R3-3</strain>
    </source>
</reference>
<evidence type="ECO:0000256" key="2">
    <source>
        <dbReference type="ARBA" id="ARBA00001946"/>
    </source>
</evidence>
<dbReference type="PANTHER" id="PTHR20941:SF1">
    <property type="entry name" value="FOLIC ACID SYNTHESIS PROTEIN FOL1"/>
    <property type="match status" value="1"/>
</dbReference>
<proteinExistence type="inferred from homology"/>
<dbReference type="EC" id="2.5.1.15" evidence="4 9"/>
<comment type="pathway">
    <text evidence="3 9">Cofactor biosynthesis; tetrahydrofolate biosynthesis; 7,8-dihydrofolate from 2-amino-4-hydroxy-6-hydroxymethyl-7,8-dihydropteridine diphosphate and 4-aminobenzoate: step 1/2.</text>
</comment>
<comment type="cofactor">
    <cofactor evidence="2 9">
        <name>Mg(2+)</name>
        <dbReference type="ChEBI" id="CHEBI:18420"/>
    </cofactor>
</comment>
<comment type="similarity">
    <text evidence="9">Belongs to the DHPS family.</text>
</comment>
<dbReference type="InterPro" id="IPR045031">
    <property type="entry name" value="DHP_synth-like"/>
</dbReference>
<dbReference type="Proteomes" id="UP001285263">
    <property type="component" value="Unassembled WGS sequence"/>
</dbReference>
<keyword evidence="6 9" id="KW-0479">Metal-binding</keyword>
<sequence>MHWQTSRFRLDLRPRPLVMGIVNVTPDSFSDGGHHGTAQAAIAHCHRLVEEGADILDIGGESSRPGATALGIDEEWDRIAPVLAEAVKLGVPLSVDSFKPEVMRRALDAGADIINDIHALEREGALQVLQASPSAGVCLMHMRGDSATMQSLTQYDDVVADVAAYLAARAAALREAGIAAERIALDPGYGFAKTTEQNLALLSRQSELLGLGYPLLIGLSRKRMVGDVTGRPVKQRLAGSLAAALAAVAQGARIVRVHDVAPTVDALKLWMAAGAPVGLTDNTGGN</sequence>
<keyword evidence="5 9" id="KW-0808">Transferase</keyword>
<evidence type="ECO:0000313" key="11">
    <source>
        <dbReference type="EMBL" id="MDY0746625.1"/>
    </source>
</evidence>
<keyword evidence="8 9" id="KW-0289">Folate biosynthesis</keyword>
<dbReference type="PROSITE" id="PS00792">
    <property type="entry name" value="DHPS_1"/>
    <property type="match status" value="1"/>
</dbReference>
<dbReference type="EMBL" id="JAXCLA010000006">
    <property type="protein sequence ID" value="MDY0746625.1"/>
    <property type="molecule type" value="Genomic_DNA"/>
</dbReference>
<evidence type="ECO:0000256" key="4">
    <source>
        <dbReference type="ARBA" id="ARBA00012458"/>
    </source>
</evidence>
<feature type="domain" description="Pterin-binding" evidence="10">
    <location>
        <begin position="16"/>
        <end position="268"/>
    </location>
</feature>
<organism evidence="11 12">
    <name type="scientific">Roseateles agri</name>
    <dbReference type="NCBI Taxonomy" id="3098619"/>
    <lineage>
        <taxon>Bacteria</taxon>
        <taxon>Pseudomonadati</taxon>
        <taxon>Pseudomonadota</taxon>
        <taxon>Betaproteobacteria</taxon>
        <taxon>Burkholderiales</taxon>
        <taxon>Sphaerotilaceae</taxon>
        <taxon>Roseateles</taxon>
    </lineage>
</organism>
<evidence type="ECO:0000256" key="7">
    <source>
        <dbReference type="ARBA" id="ARBA00022842"/>
    </source>
</evidence>
<evidence type="ECO:0000256" key="1">
    <source>
        <dbReference type="ARBA" id="ARBA00000012"/>
    </source>
</evidence>
<dbReference type="PANTHER" id="PTHR20941">
    <property type="entry name" value="FOLATE SYNTHESIS PROTEINS"/>
    <property type="match status" value="1"/>
</dbReference>
<dbReference type="InterPro" id="IPR011005">
    <property type="entry name" value="Dihydropteroate_synth-like_sf"/>
</dbReference>
<dbReference type="RefSeq" id="WP_320424568.1">
    <property type="nucleotide sequence ID" value="NZ_JAXCLA010000006.1"/>
</dbReference>
<evidence type="ECO:0000256" key="9">
    <source>
        <dbReference type="RuleBase" id="RU361205"/>
    </source>
</evidence>
<evidence type="ECO:0000256" key="8">
    <source>
        <dbReference type="ARBA" id="ARBA00022909"/>
    </source>
</evidence>
<evidence type="ECO:0000256" key="3">
    <source>
        <dbReference type="ARBA" id="ARBA00004763"/>
    </source>
</evidence>
<dbReference type="InterPro" id="IPR006390">
    <property type="entry name" value="DHP_synth_dom"/>
</dbReference>
<evidence type="ECO:0000256" key="6">
    <source>
        <dbReference type="ARBA" id="ARBA00022723"/>
    </source>
</evidence>
<evidence type="ECO:0000256" key="5">
    <source>
        <dbReference type="ARBA" id="ARBA00022679"/>
    </source>
</evidence>
<dbReference type="InterPro" id="IPR000489">
    <property type="entry name" value="Pterin-binding_dom"/>
</dbReference>
<comment type="caution">
    <text evidence="11">The sequence shown here is derived from an EMBL/GenBank/DDBJ whole genome shotgun (WGS) entry which is preliminary data.</text>
</comment>
<dbReference type="PROSITE" id="PS00793">
    <property type="entry name" value="DHPS_2"/>
    <property type="match status" value="1"/>
</dbReference>
<evidence type="ECO:0000313" key="12">
    <source>
        <dbReference type="Proteomes" id="UP001285263"/>
    </source>
</evidence>
<evidence type="ECO:0000259" key="10">
    <source>
        <dbReference type="PROSITE" id="PS50972"/>
    </source>
</evidence>
<comment type="catalytic activity">
    <reaction evidence="1">
        <text>(7,8-dihydropterin-6-yl)methyl diphosphate + 4-aminobenzoate = 7,8-dihydropteroate + diphosphate</text>
        <dbReference type="Rhea" id="RHEA:19949"/>
        <dbReference type="ChEBI" id="CHEBI:17836"/>
        <dbReference type="ChEBI" id="CHEBI:17839"/>
        <dbReference type="ChEBI" id="CHEBI:33019"/>
        <dbReference type="ChEBI" id="CHEBI:72950"/>
        <dbReference type="EC" id="2.5.1.15"/>
    </reaction>
</comment>
<keyword evidence="12" id="KW-1185">Reference proteome</keyword>
<protein>
    <recommendedName>
        <fullName evidence="4 9">Dihydropteroate synthase</fullName>
        <shortName evidence="9">DHPS</shortName>
        <ecNumber evidence="4 9">2.5.1.15</ecNumber>
    </recommendedName>
    <alternativeName>
        <fullName evidence="9">Dihydropteroate pyrophosphorylase</fullName>
    </alternativeName>
</protein>
<comment type="function">
    <text evidence="9">Catalyzes the condensation of para-aminobenzoate (pABA) with 6-hydroxymethyl-7,8-dihydropterin diphosphate (DHPt-PP) to form 7,8-dihydropteroate (H2Pte), the immediate precursor of folate derivatives.</text>
</comment>
<keyword evidence="7 9" id="KW-0460">Magnesium</keyword>
<dbReference type="PROSITE" id="PS50972">
    <property type="entry name" value="PTERIN_BINDING"/>
    <property type="match status" value="1"/>
</dbReference>
<name>A0ABU5DLR0_9BURK</name>